<feature type="domain" description="AAA+ ATPase" evidence="2">
    <location>
        <begin position="49"/>
        <end position="217"/>
    </location>
</feature>
<dbReference type="GO" id="GO:0016887">
    <property type="term" value="F:ATP hydrolysis activity"/>
    <property type="evidence" value="ECO:0007669"/>
    <property type="project" value="InterPro"/>
</dbReference>
<dbReference type="InterPro" id="IPR003593">
    <property type="entry name" value="AAA+_ATPase"/>
</dbReference>
<accession>B8HXB9</accession>
<organism evidence="3">
    <name type="scientific">Cyanothece sp. (strain PCC 7425 / ATCC 29141)</name>
    <dbReference type="NCBI Taxonomy" id="395961"/>
    <lineage>
        <taxon>Bacteria</taxon>
        <taxon>Bacillati</taxon>
        <taxon>Cyanobacteriota</taxon>
        <taxon>Cyanophyceae</taxon>
        <taxon>Gomontiellales</taxon>
        <taxon>Cyanothecaceae</taxon>
        <taxon>Cyanothece</taxon>
    </lineage>
</organism>
<dbReference type="AlphaFoldDB" id="B8HXB9"/>
<sequence length="371" mass="41633">MQPQISFPKELLLQPIPDRIAYFKDYTMAHPKLIEADRKLMHAIREPGGAALIFVFGPTGVGKSTLLKRITQKLLKEALSLMETDKGYIPIAGVEIKTPEDSNFDWNDFYVRALMALNEPMIEKKINRTGAKLKLRLALESALRNRRPDAFYIDEAQNFGKVASGRKLQDQTDCIKSLANLAQTRFILCGIYELLPLRNLSGQLCRRSHSIHFPRYSADSEQDLKAFKSALLTLQNQLPLPEPPDLVAHWEFCYERTIGCIGILKDLLLRTLSAILVRDGDKVLTLKPKDLEQRAWSLEECLVMLREAKEGEQQLTDKSGLHEELRTALGFNAATSKQSAKSSKSTSSKKAGSVGKPSPRRRSVGIDQDAS</sequence>
<dbReference type="InterPro" id="IPR049945">
    <property type="entry name" value="AAA_22"/>
</dbReference>
<gene>
    <name evidence="3" type="ordered locus">Cyan7425_2452</name>
</gene>
<dbReference type="SUPFAM" id="SSF52540">
    <property type="entry name" value="P-loop containing nucleoside triphosphate hydrolases"/>
    <property type="match status" value="1"/>
</dbReference>
<evidence type="ECO:0000256" key="1">
    <source>
        <dbReference type="SAM" id="MobiDB-lite"/>
    </source>
</evidence>
<dbReference type="EMBL" id="CP001344">
    <property type="protein sequence ID" value="ACL44810.1"/>
    <property type="molecule type" value="Genomic_DNA"/>
</dbReference>
<evidence type="ECO:0000313" key="3">
    <source>
        <dbReference type="EMBL" id="ACL44810.1"/>
    </source>
</evidence>
<evidence type="ECO:0000259" key="2">
    <source>
        <dbReference type="SMART" id="SM00382"/>
    </source>
</evidence>
<dbReference type="SMART" id="SM00382">
    <property type="entry name" value="AAA"/>
    <property type="match status" value="1"/>
</dbReference>
<feature type="compositionally biased region" description="Low complexity" evidence="1">
    <location>
        <begin position="333"/>
        <end position="356"/>
    </location>
</feature>
<dbReference type="eggNOG" id="COG1474">
    <property type="taxonomic scope" value="Bacteria"/>
</dbReference>
<feature type="region of interest" description="Disordered" evidence="1">
    <location>
        <begin position="332"/>
        <end position="371"/>
    </location>
</feature>
<name>B8HXB9_CYAP4</name>
<proteinExistence type="predicted"/>
<protein>
    <submittedName>
        <fullName evidence="3">AAA ATPase</fullName>
    </submittedName>
</protein>
<dbReference type="Gene3D" id="3.40.50.300">
    <property type="entry name" value="P-loop containing nucleotide triphosphate hydrolases"/>
    <property type="match status" value="1"/>
</dbReference>
<dbReference type="STRING" id="395961.Cyan7425_2452"/>
<dbReference type="OrthoDB" id="9086539at2"/>
<dbReference type="Pfam" id="PF13401">
    <property type="entry name" value="AAA_22"/>
    <property type="match status" value="1"/>
</dbReference>
<dbReference type="KEGG" id="cyn:Cyan7425_2452"/>
<dbReference type="InterPro" id="IPR027417">
    <property type="entry name" value="P-loop_NTPase"/>
</dbReference>
<reference evidence="3" key="1">
    <citation type="submission" date="2009-01" db="EMBL/GenBank/DDBJ databases">
        <title>Complete sequence of chromosome Cyanothece sp. PCC 7425.</title>
        <authorList>
            <consortium name="US DOE Joint Genome Institute"/>
            <person name="Lucas S."/>
            <person name="Copeland A."/>
            <person name="Lapidus A."/>
            <person name="Glavina del Rio T."/>
            <person name="Dalin E."/>
            <person name="Tice H."/>
            <person name="Bruce D."/>
            <person name="Goodwin L."/>
            <person name="Pitluck S."/>
            <person name="Sims D."/>
            <person name="Meineke L."/>
            <person name="Brettin T."/>
            <person name="Detter J.C."/>
            <person name="Han C."/>
            <person name="Larimer F."/>
            <person name="Land M."/>
            <person name="Hauser L."/>
            <person name="Kyrpides N."/>
            <person name="Ovchinnikova G."/>
            <person name="Liberton M."/>
            <person name="Stoeckel J."/>
            <person name="Banerjee A."/>
            <person name="Singh A."/>
            <person name="Page L."/>
            <person name="Sato H."/>
            <person name="Zhao L."/>
            <person name="Sherman L."/>
            <person name="Pakrasi H."/>
            <person name="Richardson P."/>
        </authorList>
    </citation>
    <scope>NUCLEOTIDE SEQUENCE</scope>
    <source>
        <strain evidence="3">PCC 7425</strain>
    </source>
</reference>
<dbReference type="HOGENOM" id="CLU_043810_0_0_3"/>